<dbReference type="AlphaFoldDB" id="A0A2A6BH75"/>
<dbReference type="SUPFAM" id="SSF57850">
    <property type="entry name" value="RING/U-box"/>
    <property type="match status" value="3"/>
</dbReference>
<dbReference type="EnsemblMetazoa" id="PPA42783.1">
    <property type="protein sequence ID" value="PPA42783.1"/>
    <property type="gene ID" value="WBGene00281152"/>
</dbReference>
<accession>A0A2A6BH75</accession>
<organism evidence="1 2">
    <name type="scientific">Pristionchus pacificus</name>
    <name type="common">Parasitic nematode worm</name>
    <dbReference type="NCBI Taxonomy" id="54126"/>
    <lineage>
        <taxon>Eukaryota</taxon>
        <taxon>Metazoa</taxon>
        <taxon>Ecdysozoa</taxon>
        <taxon>Nematoda</taxon>
        <taxon>Chromadorea</taxon>
        <taxon>Rhabditida</taxon>
        <taxon>Rhabditina</taxon>
        <taxon>Diplogasteromorpha</taxon>
        <taxon>Diplogasteroidea</taxon>
        <taxon>Neodiplogasteridae</taxon>
        <taxon>Pristionchus</taxon>
    </lineage>
</organism>
<reference evidence="2" key="1">
    <citation type="journal article" date="2008" name="Nat. Genet.">
        <title>The Pristionchus pacificus genome provides a unique perspective on nematode lifestyle and parasitism.</title>
        <authorList>
            <person name="Dieterich C."/>
            <person name="Clifton S.W."/>
            <person name="Schuster L.N."/>
            <person name="Chinwalla A."/>
            <person name="Delehaunty K."/>
            <person name="Dinkelacker I."/>
            <person name="Fulton L."/>
            <person name="Fulton R."/>
            <person name="Godfrey J."/>
            <person name="Minx P."/>
            <person name="Mitreva M."/>
            <person name="Roeseler W."/>
            <person name="Tian H."/>
            <person name="Witte H."/>
            <person name="Yang S.P."/>
            <person name="Wilson R.K."/>
            <person name="Sommer R.J."/>
        </authorList>
    </citation>
    <scope>NUCLEOTIDE SEQUENCE [LARGE SCALE GENOMIC DNA]</scope>
    <source>
        <strain evidence="2">PS312</strain>
    </source>
</reference>
<dbReference type="InterPro" id="IPR017907">
    <property type="entry name" value="Znf_RING_CS"/>
</dbReference>
<dbReference type="PROSITE" id="PS00518">
    <property type="entry name" value="ZF_RING_1"/>
    <property type="match status" value="1"/>
</dbReference>
<reference evidence="1" key="2">
    <citation type="submission" date="2022-06" db="UniProtKB">
        <authorList>
            <consortium name="EnsemblMetazoa"/>
        </authorList>
    </citation>
    <scope>IDENTIFICATION</scope>
    <source>
        <strain evidence="1">PS312</strain>
    </source>
</reference>
<dbReference type="Gene3D" id="3.30.40.10">
    <property type="entry name" value="Zinc/RING finger domain, C3HC4 (zinc finger)"/>
    <property type="match status" value="3"/>
</dbReference>
<name>A0A2A6BH75_PRIPA</name>
<proteinExistence type="predicted"/>
<dbReference type="PROSITE" id="PS50089">
    <property type="entry name" value="ZF_RING_2"/>
    <property type="match status" value="4"/>
</dbReference>
<dbReference type="PANTHER" id="PTHR16450:SF1">
    <property type="entry name" value="PROTEIN CBG12045"/>
    <property type="match status" value="1"/>
</dbReference>
<protein>
    <submittedName>
        <fullName evidence="1">Uncharacterized protein</fullName>
    </submittedName>
</protein>
<dbReference type="InterPro" id="IPR013083">
    <property type="entry name" value="Znf_RING/FYVE/PHD"/>
</dbReference>
<dbReference type="Proteomes" id="UP000005239">
    <property type="component" value="Unassembled WGS sequence"/>
</dbReference>
<accession>A0A8R1Z7C6</accession>
<dbReference type="PANTHER" id="PTHR16450">
    <property type="entry name" value="RING FINGER PROTEIN 186"/>
    <property type="match status" value="1"/>
</dbReference>
<gene>
    <name evidence="1" type="primary">WBGene00281152</name>
</gene>
<dbReference type="OrthoDB" id="4788989at2759"/>
<evidence type="ECO:0000313" key="1">
    <source>
        <dbReference type="EnsemblMetazoa" id="PPA42783.1"/>
    </source>
</evidence>
<evidence type="ECO:0000313" key="2">
    <source>
        <dbReference type="Proteomes" id="UP000005239"/>
    </source>
</evidence>
<sequence length="414" mass="46798">MGQKTPSVPLTTSSSVQPIMTSTNLRNRRVFRIDQLMRDNESSESQRVSRLRVTRACPTCPNEQPVELFYCCSCRHVVCGDCLCTAVLTNKCPLCEKQPSFVKLREDEVNPLQCDICDCPDPVQRAIFRGCGHTTCGACAQRITVQARDHSKKPRCPFCRVHCWPWPIKEHVLREDGEKLGARFSIACRCCKDEKPARRFVYISCGHTFCSKCTNESDSCPVCAVSTTFTRIFEQSGSRRCEICFIKEPSSRAVLRDCGHTACTACLVQLRLVTNDQNEPLFCPFCRTKMTDEPIQIREKLIKSKVEPVAKRKMTPVQLKAADRKRKTNQPPPYVETSNVSAVEPAPEYIQFTSIPIESEHPPLRIDGQPERILIKGEPLCRLGVRALCRCCLLFLLLVLIAVCWLIGNMLSTF</sequence>
<dbReference type="InterPro" id="IPR001841">
    <property type="entry name" value="Znf_RING"/>
</dbReference>
<keyword evidence="2" id="KW-1185">Reference proteome</keyword>
<dbReference type="SMART" id="SM00184">
    <property type="entry name" value="RING"/>
    <property type="match status" value="4"/>
</dbReference>